<keyword evidence="5 12" id="KW-0436">Ligase</keyword>
<dbReference type="GO" id="GO:0016260">
    <property type="term" value="P:selenocysteine biosynthetic process"/>
    <property type="evidence" value="ECO:0007669"/>
    <property type="project" value="UniProtKB-UniRule"/>
</dbReference>
<dbReference type="Pfam" id="PF02403">
    <property type="entry name" value="Seryl_tRNA_N"/>
    <property type="match status" value="1"/>
</dbReference>
<evidence type="ECO:0000256" key="12">
    <source>
        <dbReference type="HAMAP-Rule" id="MF_00176"/>
    </source>
</evidence>
<evidence type="ECO:0000256" key="2">
    <source>
        <dbReference type="ARBA" id="ARBA00005045"/>
    </source>
</evidence>
<dbReference type="PIRSF" id="PIRSF001529">
    <property type="entry name" value="Ser-tRNA-synth_IIa"/>
    <property type="match status" value="1"/>
</dbReference>
<feature type="binding site" evidence="12 13">
    <location>
        <position position="289"/>
    </location>
    <ligand>
        <name>L-serine</name>
        <dbReference type="ChEBI" id="CHEBI:33384"/>
    </ligand>
</feature>
<feature type="binding site" evidence="12">
    <location>
        <begin position="235"/>
        <end position="237"/>
    </location>
    <ligand>
        <name>L-serine</name>
        <dbReference type="ChEBI" id="CHEBI:33384"/>
    </ligand>
</feature>
<dbReference type="InterPro" id="IPR002314">
    <property type="entry name" value="aa-tRNA-synt_IIb"/>
</dbReference>
<feature type="domain" description="Aminoacyl-transfer RNA synthetases class-II family profile" evidence="15">
    <location>
        <begin position="171"/>
        <end position="414"/>
    </location>
</feature>
<dbReference type="PRINTS" id="PR00981">
    <property type="entry name" value="TRNASYNTHSER"/>
</dbReference>
<comment type="domain">
    <text evidence="12">Consists of two distinct domains, a catalytic core and a N-terminal extension that is involved in tRNA binding.</text>
</comment>
<feature type="binding site" evidence="13">
    <location>
        <position position="266"/>
    </location>
    <ligand>
        <name>L-serine</name>
        <dbReference type="ChEBI" id="CHEBI:33384"/>
    </ligand>
</feature>
<dbReference type="InterPro" id="IPR033729">
    <property type="entry name" value="SerRS_core"/>
</dbReference>
<feature type="binding site" evidence="13">
    <location>
        <position position="235"/>
    </location>
    <ligand>
        <name>L-serine</name>
        <dbReference type="ChEBI" id="CHEBI:33384"/>
    </ligand>
</feature>
<dbReference type="PROSITE" id="PS50862">
    <property type="entry name" value="AA_TRNA_LIGASE_II"/>
    <property type="match status" value="1"/>
</dbReference>
<evidence type="ECO:0000256" key="1">
    <source>
        <dbReference type="ARBA" id="ARBA00004496"/>
    </source>
</evidence>
<evidence type="ECO:0000256" key="13">
    <source>
        <dbReference type="PIRSR" id="PIRSR001529-1"/>
    </source>
</evidence>
<evidence type="ECO:0000256" key="8">
    <source>
        <dbReference type="ARBA" id="ARBA00022917"/>
    </source>
</evidence>
<dbReference type="SUPFAM" id="SSF55681">
    <property type="entry name" value="Class II aaRS and biotin synthetases"/>
    <property type="match status" value="1"/>
</dbReference>
<comment type="function">
    <text evidence="12">Catalyzes the attachment of serine to tRNA(Ser). Is also able to aminoacylate tRNA(Sec) with serine, to form the misacylated tRNA L-seryl-tRNA(Sec), which will be further converted into selenocysteinyl-tRNA(Sec).</text>
</comment>
<dbReference type="GO" id="GO:0006434">
    <property type="term" value="P:seryl-tRNA aminoacylation"/>
    <property type="evidence" value="ECO:0007669"/>
    <property type="project" value="UniProtKB-UniRule"/>
</dbReference>
<comment type="subunit">
    <text evidence="12">Homodimer. The tRNA molecule binds across the dimer.</text>
</comment>
<keyword evidence="6 12" id="KW-0547">Nucleotide-binding</keyword>
<dbReference type="CDD" id="cd00770">
    <property type="entry name" value="SerRS_core"/>
    <property type="match status" value="1"/>
</dbReference>
<evidence type="ECO:0000259" key="15">
    <source>
        <dbReference type="PROSITE" id="PS50862"/>
    </source>
</evidence>
<keyword evidence="9 12" id="KW-0030">Aminoacyl-tRNA synthetase</keyword>
<dbReference type="PANTHER" id="PTHR43697">
    <property type="entry name" value="SERYL-TRNA SYNTHETASE"/>
    <property type="match status" value="1"/>
</dbReference>
<dbReference type="GO" id="GO:0005524">
    <property type="term" value="F:ATP binding"/>
    <property type="evidence" value="ECO:0007669"/>
    <property type="project" value="UniProtKB-UniRule"/>
</dbReference>
<comment type="caution">
    <text evidence="12">Lacks conserved residue(s) required for the propagation of feature annotation.</text>
</comment>
<dbReference type="InterPro" id="IPR042103">
    <property type="entry name" value="SerRS_1_N_sf"/>
</dbReference>
<evidence type="ECO:0000256" key="6">
    <source>
        <dbReference type="ARBA" id="ARBA00022741"/>
    </source>
</evidence>
<dbReference type="SUPFAM" id="SSF46589">
    <property type="entry name" value="tRNA-binding arm"/>
    <property type="match status" value="1"/>
</dbReference>
<protein>
    <recommendedName>
        <fullName evidence="12">Serine--tRNA ligase</fullName>
        <ecNumber evidence="12">6.1.1.11</ecNumber>
    </recommendedName>
    <alternativeName>
        <fullName evidence="12">Seryl-tRNA synthetase</fullName>
        <shortName evidence="12">SerRS</shortName>
    </alternativeName>
    <alternativeName>
        <fullName evidence="12">Seryl-tRNA(Ser/Sec) synthetase</fullName>
    </alternativeName>
</protein>
<evidence type="ECO:0000256" key="14">
    <source>
        <dbReference type="PIRSR" id="PIRSR001529-2"/>
    </source>
</evidence>
<comment type="catalytic activity">
    <reaction evidence="11 12">
        <text>tRNA(Ser) + L-serine + ATP = L-seryl-tRNA(Ser) + AMP + diphosphate + H(+)</text>
        <dbReference type="Rhea" id="RHEA:12292"/>
        <dbReference type="Rhea" id="RHEA-COMP:9669"/>
        <dbReference type="Rhea" id="RHEA-COMP:9703"/>
        <dbReference type="ChEBI" id="CHEBI:15378"/>
        <dbReference type="ChEBI" id="CHEBI:30616"/>
        <dbReference type="ChEBI" id="CHEBI:33019"/>
        <dbReference type="ChEBI" id="CHEBI:33384"/>
        <dbReference type="ChEBI" id="CHEBI:78442"/>
        <dbReference type="ChEBI" id="CHEBI:78533"/>
        <dbReference type="ChEBI" id="CHEBI:456215"/>
        <dbReference type="EC" id="6.1.1.11"/>
    </reaction>
</comment>
<evidence type="ECO:0000313" key="16">
    <source>
        <dbReference type="EMBL" id="BET44458.1"/>
    </source>
</evidence>
<sequence length="428" mass="49218">MINPKLLRSNLITTAKILAHRGFTLDTIKLCDLEKQRKSLQIKTETLQSQRKYYSKIIRELKINNKDTTILLSEANKVNQNLSIIKKQLLELEKKIFNYTSYIPNLPDESVPKGTDERNNIEVSRWGKPFIYDFVIKDHIDLGHLTNGLDFSSAVKIVGARFVVMRNNIAKLHRALMNFMLDLHTEEHGYKEIYVPYIANKDSLYGSGQLPKFSDELFYVHSTINLNKDYGLIPTAEVSLINLLKNCILKSNQLPLKLTAYSPCFRSEAGSYGADTRGLIRMHQFDKIELVQVVEPEKSMDALEELTKHAEKVLQLLKLPYRKMLLCTGDIGFAACKTYDLEVWFPGQKTYREISSCSNTSDFQSRRIQARFRYGNSKKLYLLHMLNGSALAIGRTLAAVMENYQQSDGKILIPNVLKPYMNWLEFIE</sequence>
<evidence type="ECO:0000256" key="5">
    <source>
        <dbReference type="ARBA" id="ARBA00022598"/>
    </source>
</evidence>
<dbReference type="InterPro" id="IPR015866">
    <property type="entry name" value="Ser-tRNA-synth_1_N"/>
</dbReference>
<reference evidence="16" key="2">
    <citation type="submission" date="2023-10" db="EMBL/GenBank/DDBJ databases">
        <authorList>
            <person name="Koga R."/>
            <person name="Fukatsu T."/>
        </authorList>
    </citation>
    <scope>NUCLEOTIDE SEQUENCE</scope>
    <source>
        <strain evidence="16">Kw-01</strain>
    </source>
</reference>
<reference evidence="16" key="1">
    <citation type="journal article" date="2023" name="Front. Microbiol.">
        <title>Genome analysis of Candidatus Aschnera chinzeii, the bacterial endosymbiont of the blood-sucking bat fly Penicillidia jenynsii (Insecta: Diptera: Nycteribiidae).</title>
        <authorList>
            <person name="Koga R."/>
            <person name="Moriyama M."/>
            <person name="Nozaki T."/>
            <person name="Fukatsu T."/>
        </authorList>
    </citation>
    <scope>NUCLEOTIDE SEQUENCE</scope>
    <source>
        <strain evidence="16">Kw-01</strain>
    </source>
</reference>
<dbReference type="NCBIfam" id="TIGR00414">
    <property type="entry name" value="serS"/>
    <property type="match status" value="1"/>
</dbReference>
<dbReference type="EC" id="6.1.1.11" evidence="12"/>
<feature type="binding site" evidence="12 14">
    <location>
        <begin position="353"/>
        <end position="356"/>
    </location>
    <ligand>
        <name>ATP</name>
        <dbReference type="ChEBI" id="CHEBI:30616"/>
    </ligand>
</feature>
<keyword evidence="4 12" id="KW-0963">Cytoplasm</keyword>
<name>A0AAT9G413_9ENTR</name>
<dbReference type="GO" id="GO:0004828">
    <property type="term" value="F:serine-tRNA ligase activity"/>
    <property type="evidence" value="ECO:0007669"/>
    <property type="project" value="UniProtKB-UniRule"/>
</dbReference>
<comment type="similarity">
    <text evidence="3 12">Belongs to the class-II aminoacyl-tRNA synthetase family. Type-1 seryl-tRNA synthetase subfamily.</text>
</comment>
<dbReference type="InterPro" id="IPR002317">
    <property type="entry name" value="Ser-tRNA-ligase_type_1"/>
</dbReference>
<keyword evidence="8 12" id="KW-0648">Protein biosynthesis</keyword>
<comment type="subcellular location">
    <subcellularLocation>
        <location evidence="1 12">Cytoplasm</location>
    </subcellularLocation>
</comment>
<gene>
    <name evidence="12 16" type="primary">serS</name>
    <name evidence="16" type="ORF">ACHINZ_1280</name>
</gene>
<dbReference type="EMBL" id="AP028961">
    <property type="protein sequence ID" value="BET44458.1"/>
    <property type="molecule type" value="Genomic_DNA"/>
</dbReference>
<dbReference type="AlphaFoldDB" id="A0AAT9G413"/>
<dbReference type="GO" id="GO:0005737">
    <property type="term" value="C:cytoplasm"/>
    <property type="evidence" value="ECO:0007669"/>
    <property type="project" value="UniProtKB-SubCell"/>
</dbReference>
<proteinExistence type="inferred from homology"/>
<dbReference type="HAMAP" id="MF_00176">
    <property type="entry name" value="Ser_tRNA_synth_type1"/>
    <property type="match status" value="1"/>
</dbReference>
<feature type="binding site" evidence="12">
    <location>
        <position position="389"/>
    </location>
    <ligand>
        <name>L-serine</name>
        <dbReference type="ChEBI" id="CHEBI:33384"/>
    </ligand>
</feature>
<evidence type="ECO:0000256" key="9">
    <source>
        <dbReference type="ARBA" id="ARBA00023146"/>
    </source>
</evidence>
<dbReference type="PANTHER" id="PTHR43697:SF1">
    <property type="entry name" value="SERINE--TRNA LIGASE"/>
    <property type="match status" value="1"/>
</dbReference>
<evidence type="ECO:0000256" key="3">
    <source>
        <dbReference type="ARBA" id="ARBA00010728"/>
    </source>
</evidence>
<feature type="binding site" evidence="12 14">
    <location>
        <begin position="266"/>
        <end position="268"/>
    </location>
    <ligand>
        <name>ATP</name>
        <dbReference type="ChEBI" id="CHEBI:30616"/>
    </ligand>
</feature>
<dbReference type="Pfam" id="PF00587">
    <property type="entry name" value="tRNA-synt_2b"/>
    <property type="match status" value="1"/>
</dbReference>
<comment type="pathway">
    <text evidence="2 12">Aminoacyl-tRNA biosynthesis; selenocysteinyl-tRNA(Sec) biosynthesis; L-seryl-tRNA(Sec) from L-serine and tRNA(Sec): step 1/1.</text>
</comment>
<dbReference type="InterPro" id="IPR006195">
    <property type="entry name" value="aa-tRNA-synth_II"/>
</dbReference>
<accession>A0AAT9G413</accession>
<feature type="binding site" evidence="13">
    <location>
        <position position="387"/>
    </location>
    <ligand>
        <name>L-serine</name>
        <dbReference type="ChEBI" id="CHEBI:33384"/>
    </ligand>
</feature>
<evidence type="ECO:0000256" key="4">
    <source>
        <dbReference type="ARBA" id="ARBA00022490"/>
    </source>
</evidence>
<dbReference type="InterPro" id="IPR010978">
    <property type="entry name" value="tRNA-bd_arm"/>
</dbReference>
<dbReference type="InterPro" id="IPR045864">
    <property type="entry name" value="aa-tRNA-synth_II/BPL/LPL"/>
</dbReference>
<dbReference type="Gene3D" id="3.30.930.10">
    <property type="entry name" value="Bira Bifunctional Protein, Domain 2"/>
    <property type="match status" value="1"/>
</dbReference>
<evidence type="ECO:0000256" key="11">
    <source>
        <dbReference type="ARBA" id="ARBA00048823"/>
    </source>
</evidence>
<comment type="catalytic activity">
    <reaction evidence="10 12">
        <text>tRNA(Sec) + L-serine + ATP = L-seryl-tRNA(Sec) + AMP + diphosphate + H(+)</text>
        <dbReference type="Rhea" id="RHEA:42580"/>
        <dbReference type="Rhea" id="RHEA-COMP:9742"/>
        <dbReference type="Rhea" id="RHEA-COMP:10128"/>
        <dbReference type="ChEBI" id="CHEBI:15378"/>
        <dbReference type="ChEBI" id="CHEBI:30616"/>
        <dbReference type="ChEBI" id="CHEBI:33019"/>
        <dbReference type="ChEBI" id="CHEBI:33384"/>
        <dbReference type="ChEBI" id="CHEBI:78442"/>
        <dbReference type="ChEBI" id="CHEBI:78533"/>
        <dbReference type="ChEBI" id="CHEBI:456215"/>
        <dbReference type="EC" id="6.1.1.11"/>
    </reaction>
</comment>
<organism evidence="16">
    <name type="scientific">Candidatus Aschnera chinzeii</name>
    <dbReference type="NCBI Taxonomy" id="1485666"/>
    <lineage>
        <taxon>Bacteria</taxon>
        <taxon>Pseudomonadati</taxon>
        <taxon>Pseudomonadota</taxon>
        <taxon>Gammaproteobacteria</taxon>
        <taxon>Enterobacterales</taxon>
        <taxon>Enterobacteriaceae</taxon>
        <taxon>Candidatus Aschnera</taxon>
    </lineage>
</organism>
<dbReference type="Gene3D" id="1.10.287.40">
    <property type="entry name" value="Serine-tRNA synthetase, tRNA binding domain"/>
    <property type="match status" value="1"/>
</dbReference>
<evidence type="ECO:0000256" key="7">
    <source>
        <dbReference type="ARBA" id="ARBA00022840"/>
    </source>
</evidence>
<keyword evidence="7 12" id="KW-0067">ATP-binding</keyword>
<evidence type="ECO:0000256" key="10">
    <source>
        <dbReference type="ARBA" id="ARBA00047929"/>
    </source>
</evidence>